<reference evidence="6 7" key="1">
    <citation type="submission" date="2018-10" db="EMBL/GenBank/DDBJ databases">
        <title>A high-quality apple genome assembly.</title>
        <authorList>
            <person name="Hu J."/>
        </authorList>
    </citation>
    <scope>NUCLEOTIDE SEQUENCE [LARGE SCALE GENOMIC DNA]</scope>
    <source>
        <strain evidence="7">cv. HFTH1</strain>
        <tissue evidence="6">Young leaf</tissue>
    </source>
</reference>
<evidence type="ECO:0000256" key="1">
    <source>
        <dbReference type="ARBA" id="ARBA00022723"/>
    </source>
</evidence>
<evidence type="ECO:0000313" key="7">
    <source>
        <dbReference type="Proteomes" id="UP000290289"/>
    </source>
</evidence>
<dbReference type="GO" id="GO:0061630">
    <property type="term" value="F:ubiquitin protein ligase activity"/>
    <property type="evidence" value="ECO:0007669"/>
    <property type="project" value="TreeGrafter"/>
</dbReference>
<evidence type="ECO:0000256" key="4">
    <source>
        <dbReference type="PROSITE-ProRule" id="PRU00175"/>
    </source>
</evidence>
<evidence type="ECO:0000256" key="2">
    <source>
        <dbReference type="ARBA" id="ARBA00022771"/>
    </source>
</evidence>
<dbReference type="SUPFAM" id="SSF57850">
    <property type="entry name" value="RING/U-box"/>
    <property type="match status" value="1"/>
</dbReference>
<keyword evidence="7" id="KW-1185">Reference proteome</keyword>
<keyword evidence="3" id="KW-0862">Zinc</keyword>
<dbReference type="EMBL" id="RDQH01000342">
    <property type="protein sequence ID" value="RXH70219.1"/>
    <property type="molecule type" value="Genomic_DNA"/>
</dbReference>
<dbReference type="InterPro" id="IPR001841">
    <property type="entry name" value="Znf_RING"/>
</dbReference>
<proteinExistence type="predicted"/>
<dbReference type="Pfam" id="PF13639">
    <property type="entry name" value="zf-RING_2"/>
    <property type="match status" value="1"/>
</dbReference>
<dbReference type="Proteomes" id="UP000290289">
    <property type="component" value="Chromosome 16"/>
</dbReference>
<dbReference type="PROSITE" id="PS50089">
    <property type="entry name" value="ZF_RING_2"/>
    <property type="match status" value="1"/>
</dbReference>
<dbReference type="AlphaFoldDB" id="A0A498HGU0"/>
<dbReference type="PANTHER" id="PTHR45969:SF5">
    <property type="entry name" value="E3 UBIQUITIN-PROTEIN LIGASE RHA2A"/>
    <property type="match status" value="1"/>
</dbReference>
<dbReference type="SMR" id="A0A498HGU0"/>
<gene>
    <name evidence="6" type="ORF">DVH24_007475</name>
</gene>
<evidence type="ECO:0000259" key="5">
    <source>
        <dbReference type="PROSITE" id="PS50089"/>
    </source>
</evidence>
<evidence type="ECO:0000313" key="6">
    <source>
        <dbReference type="EMBL" id="RXH70219.1"/>
    </source>
</evidence>
<sequence length="170" mass="18829">MGLQTQLNDVSSDSIPLLLIALIAGSIYRLRSSLLTLLHFLGLSPHPGPGTDYDEGDIAGPTVGSGLAGLVNLSDQLAINRQLSYPYDRDDAVATARDCDCVVCLCTLRDGELVRMLQCRHVFHKHCFDSWLNNLNFNCPLCRSPVLHRDSGALTRCRLSRDLLHWLSIR</sequence>
<keyword evidence="2 4" id="KW-0863">Zinc-finger</keyword>
<dbReference type="KEGG" id="mdm:103402647"/>
<keyword evidence="1" id="KW-0479">Metal-binding</keyword>
<dbReference type="GO" id="GO:0008270">
    <property type="term" value="F:zinc ion binding"/>
    <property type="evidence" value="ECO:0007669"/>
    <property type="project" value="UniProtKB-KW"/>
</dbReference>
<feature type="domain" description="RING-type" evidence="5">
    <location>
        <begin position="101"/>
        <end position="143"/>
    </location>
</feature>
<dbReference type="Gramene" id="mRNA:MD16G0031800">
    <property type="protein sequence ID" value="CDS:MD16G0031800.1"/>
    <property type="gene ID" value="MD16G0031800"/>
</dbReference>
<dbReference type="Gene3D" id="3.30.40.10">
    <property type="entry name" value="Zinc/RING finger domain, C3HC4 (zinc finger)"/>
    <property type="match status" value="1"/>
</dbReference>
<dbReference type="PANTHER" id="PTHR45969">
    <property type="entry name" value="RING ZINC FINGER PROTEIN-RELATED"/>
    <property type="match status" value="1"/>
</dbReference>
<comment type="caution">
    <text evidence="6">The sequence shown here is derived from an EMBL/GenBank/DDBJ whole genome shotgun (WGS) entry which is preliminary data.</text>
</comment>
<name>A0A498HGU0_MALDO</name>
<evidence type="ECO:0000256" key="3">
    <source>
        <dbReference type="ARBA" id="ARBA00022833"/>
    </source>
</evidence>
<dbReference type="OrthoDB" id="8062037at2759"/>
<dbReference type="SMART" id="SM00184">
    <property type="entry name" value="RING"/>
    <property type="match status" value="1"/>
</dbReference>
<dbReference type="GO" id="GO:0016567">
    <property type="term" value="P:protein ubiquitination"/>
    <property type="evidence" value="ECO:0007669"/>
    <property type="project" value="TreeGrafter"/>
</dbReference>
<protein>
    <recommendedName>
        <fullName evidence="5">RING-type domain-containing protein</fullName>
    </recommendedName>
</protein>
<dbReference type="STRING" id="3750.A0A498HGU0"/>
<organism evidence="6 7">
    <name type="scientific">Malus domestica</name>
    <name type="common">Apple</name>
    <name type="synonym">Pyrus malus</name>
    <dbReference type="NCBI Taxonomy" id="3750"/>
    <lineage>
        <taxon>Eukaryota</taxon>
        <taxon>Viridiplantae</taxon>
        <taxon>Streptophyta</taxon>
        <taxon>Embryophyta</taxon>
        <taxon>Tracheophyta</taxon>
        <taxon>Spermatophyta</taxon>
        <taxon>Magnoliopsida</taxon>
        <taxon>eudicotyledons</taxon>
        <taxon>Gunneridae</taxon>
        <taxon>Pentapetalae</taxon>
        <taxon>rosids</taxon>
        <taxon>fabids</taxon>
        <taxon>Rosales</taxon>
        <taxon>Rosaceae</taxon>
        <taxon>Amygdaloideae</taxon>
        <taxon>Maleae</taxon>
        <taxon>Malus</taxon>
    </lineage>
</organism>
<dbReference type="InterPro" id="IPR013083">
    <property type="entry name" value="Znf_RING/FYVE/PHD"/>
</dbReference>
<accession>A0A498HGU0</accession>